<proteinExistence type="predicted"/>
<organism evidence="1 2">
    <name type="scientific">Leptospira wolffii</name>
    <dbReference type="NCBI Taxonomy" id="409998"/>
    <lineage>
        <taxon>Bacteria</taxon>
        <taxon>Pseudomonadati</taxon>
        <taxon>Spirochaetota</taxon>
        <taxon>Spirochaetia</taxon>
        <taxon>Leptospirales</taxon>
        <taxon>Leptospiraceae</taxon>
        <taxon>Leptospira</taxon>
    </lineage>
</organism>
<protein>
    <recommendedName>
        <fullName evidence="3">DUF1570 domain-containing protein</fullName>
    </recommendedName>
</protein>
<name>A0A2M9ZF86_9LEPT</name>
<gene>
    <name evidence="1" type="ORF">CH371_03220</name>
</gene>
<accession>A0A2M9ZF86</accession>
<evidence type="ECO:0008006" key="3">
    <source>
        <dbReference type="Google" id="ProtNLM"/>
    </source>
</evidence>
<dbReference type="RefSeq" id="WP_100757649.1">
    <property type="nucleotide sequence ID" value="NZ_NPDT01000001.1"/>
</dbReference>
<reference evidence="1 2" key="1">
    <citation type="submission" date="2017-07" db="EMBL/GenBank/DDBJ databases">
        <title>Leptospira spp. isolated from tropical soils.</title>
        <authorList>
            <person name="Thibeaux R."/>
            <person name="Iraola G."/>
            <person name="Ferres I."/>
            <person name="Bierque E."/>
            <person name="Girault D."/>
            <person name="Soupe-Gilbert M.-E."/>
            <person name="Picardeau M."/>
            <person name="Goarant C."/>
        </authorList>
    </citation>
    <scope>NUCLEOTIDE SEQUENCE [LARGE SCALE GENOMIC DNA]</scope>
    <source>
        <strain evidence="1 2">FH2-C-A2</strain>
    </source>
</reference>
<dbReference type="AlphaFoldDB" id="A0A2M9ZF86"/>
<dbReference type="Proteomes" id="UP000231912">
    <property type="component" value="Unassembled WGS sequence"/>
</dbReference>
<dbReference type="EMBL" id="NPDT01000001">
    <property type="protein sequence ID" value="PJZ67100.1"/>
    <property type="molecule type" value="Genomic_DNA"/>
</dbReference>
<evidence type="ECO:0000313" key="1">
    <source>
        <dbReference type="EMBL" id="PJZ67100.1"/>
    </source>
</evidence>
<sequence>MKNFLFRTGFLTLFFFGIIGISAEPLLRVKEGFEFYALQDDKKNSISESALNDFSDRFLSELEKESQRLSLKMPRDARIFITPDSATFRTYSGKSGHNAGAYSHQSNRFFFQNPKLLSRKGILNRVVLHEICHFLLPKSKFSKSPWIEEAYCESIHPSDPLAKTTSVSNFPTDWNTFDRNMTKDYSSPNKEIQSSAYSRMRTFGSWLLSYKGEIWIRNLIENGSEEIPQLYANFLKDLSDKKRN</sequence>
<comment type="caution">
    <text evidence="1">The sequence shown here is derived from an EMBL/GenBank/DDBJ whole genome shotgun (WGS) entry which is preliminary data.</text>
</comment>
<evidence type="ECO:0000313" key="2">
    <source>
        <dbReference type="Proteomes" id="UP000231912"/>
    </source>
</evidence>